<evidence type="ECO:0000313" key="1">
    <source>
        <dbReference type="EMBL" id="AFC25825.1"/>
    </source>
</evidence>
<evidence type="ECO:0008006" key="3">
    <source>
        <dbReference type="Google" id="ProtNLM"/>
    </source>
</evidence>
<proteinExistence type="predicted"/>
<organism evidence="1 2">
    <name type="scientific">Saprospira grandis (strain Lewin)</name>
    <dbReference type="NCBI Taxonomy" id="984262"/>
    <lineage>
        <taxon>Bacteria</taxon>
        <taxon>Pseudomonadati</taxon>
        <taxon>Bacteroidota</taxon>
        <taxon>Saprospiria</taxon>
        <taxon>Saprospirales</taxon>
        <taxon>Saprospiraceae</taxon>
        <taxon>Saprospira</taxon>
    </lineage>
</organism>
<dbReference type="Proteomes" id="UP000007519">
    <property type="component" value="Chromosome"/>
</dbReference>
<reference evidence="1 2" key="1">
    <citation type="journal article" date="2012" name="Stand. Genomic Sci.">
        <title>Complete genome sequencing and analysis of Saprospira grandis str. Lewin, a predatory marine bacterium.</title>
        <authorList>
            <person name="Saw J.H."/>
            <person name="Yuryev A."/>
            <person name="Kanbe M."/>
            <person name="Hou S."/>
            <person name="Young A.G."/>
            <person name="Aizawa S."/>
            <person name="Alam M."/>
        </authorList>
    </citation>
    <scope>NUCLEOTIDE SEQUENCE [LARGE SCALE GENOMIC DNA]</scope>
    <source>
        <strain evidence="1 2">Lewin</strain>
    </source>
</reference>
<dbReference type="STRING" id="984262.SGRA_3097"/>
<dbReference type="AlphaFoldDB" id="H6KZP9"/>
<dbReference type="KEGG" id="sgn:SGRA_3097"/>
<name>H6KZP9_SAPGL</name>
<accession>H6KZP9</accession>
<dbReference type="EMBL" id="CP002831">
    <property type="protein sequence ID" value="AFC25825.1"/>
    <property type="molecule type" value="Genomic_DNA"/>
</dbReference>
<dbReference type="OrthoDB" id="1491005at2"/>
<protein>
    <recommendedName>
        <fullName evidence="3">Outer membrane protein beta-barrel domain-containing protein</fullName>
    </recommendedName>
</protein>
<sequence length="259" mass="30017">MKQITFLLLFLISAGSSWGQYYAYGGYEYSSFQSDELSAIVTEFNEREGHNLGDLGALHGYRFGLGRYSYVADVALGFGYLGRKLSSINLQLLKETVELEYSLISADASVGFRPFKSKFHSIGGSLHMGQMRYRYSFGGDYLVPIKNYNIWGELYAELAFPFRFLLKKEQRERLFYIFKIRPYYRAYRPLDLYALQSDFNLDQNVSFNEITQKGGQFGIRLSLVVPFLTKEEQEFYRRKPKAAKKAKLEKKYKMKTGAN</sequence>
<dbReference type="RefSeq" id="WP_015693424.1">
    <property type="nucleotide sequence ID" value="NC_016940.1"/>
</dbReference>
<gene>
    <name evidence="1" type="ordered locus">SGRA_3097</name>
</gene>
<keyword evidence="2" id="KW-1185">Reference proteome</keyword>
<evidence type="ECO:0000313" key="2">
    <source>
        <dbReference type="Proteomes" id="UP000007519"/>
    </source>
</evidence>
<dbReference type="HOGENOM" id="CLU_1097908_0_0_10"/>